<dbReference type="STRING" id="745411.B3C1_07479"/>
<dbReference type="EMBL" id="AMRI01000008">
    <property type="protein sequence ID" value="EKE75500.1"/>
    <property type="molecule type" value="Genomic_DNA"/>
</dbReference>
<gene>
    <name evidence="1" type="ORF">B3C1_07479</name>
</gene>
<dbReference type="OrthoDB" id="9803948at2"/>
<keyword evidence="2" id="KW-1185">Reference proteome</keyword>
<organism evidence="1 2">
    <name type="scientific">Gallaecimonas xiamenensis 3-C-1</name>
    <dbReference type="NCBI Taxonomy" id="745411"/>
    <lineage>
        <taxon>Bacteria</taxon>
        <taxon>Pseudomonadati</taxon>
        <taxon>Pseudomonadota</taxon>
        <taxon>Gammaproteobacteria</taxon>
        <taxon>Enterobacterales</taxon>
        <taxon>Gallaecimonadaceae</taxon>
        <taxon>Gallaecimonas</taxon>
    </lineage>
</organism>
<evidence type="ECO:0000313" key="2">
    <source>
        <dbReference type="Proteomes" id="UP000006755"/>
    </source>
</evidence>
<dbReference type="PATRIC" id="fig|745411.4.peg.1476"/>
<name>K2KDV9_9GAMM</name>
<dbReference type="AlphaFoldDB" id="K2KDV9"/>
<dbReference type="Gene3D" id="2.40.30.100">
    <property type="entry name" value="AF2212/PG0164-like"/>
    <property type="match status" value="1"/>
</dbReference>
<protein>
    <recommendedName>
        <fullName evidence="3">DUF1905 domain-containing protein</fullName>
    </recommendedName>
</protein>
<dbReference type="Proteomes" id="UP000006755">
    <property type="component" value="Unassembled WGS sequence"/>
</dbReference>
<reference evidence="1 2" key="1">
    <citation type="journal article" date="2012" name="J. Bacteriol.">
        <title>Genome Sequence of Gallaecimonas xiamenensis Type Strain 3-C-1.</title>
        <authorList>
            <person name="Lai Q."/>
            <person name="Wang L."/>
            <person name="Wang W."/>
            <person name="Shao Z."/>
        </authorList>
    </citation>
    <scope>NUCLEOTIDE SEQUENCE [LARGE SCALE GENOMIC DNA]</scope>
    <source>
        <strain evidence="1 2">3-C-1</strain>
    </source>
</reference>
<accession>K2KDV9</accession>
<dbReference type="InterPro" id="IPR015018">
    <property type="entry name" value="DUF1905"/>
</dbReference>
<evidence type="ECO:0008006" key="3">
    <source>
        <dbReference type="Google" id="ProtNLM"/>
    </source>
</evidence>
<dbReference type="RefSeq" id="WP_008483952.1">
    <property type="nucleotide sequence ID" value="NZ_AMRI01000008.1"/>
</dbReference>
<comment type="caution">
    <text evidence="1">The sequence shown here is derived from an EMBL/GenBank/DDBJ whole genome shotgun (WGS) entry which is preliminary data.</text>
</comment>
<dbReference type="eggNOG" id="COG4430">
    <property type="taxonomic scope" value="Bacteria"/>
</dbReference>
<dbReference type="Pfam" id="PF08922">
    <property type="entry name" value="DUF1905"/>
    <property type="match status" value="1"/>
</dbReference>
<dbReference type="SUPFAM" id="SSF141694">
    <property type="entry name" value="AF2212/PG0164-like"/>
    <property type="match status" value="1"/>
</dbReference>
<sequence length="183" mass="19693">MAQKDKAGCFEARLCRPLNGGDEAGWAFVVLPKAASDTLPRRGRTTIDGTLNGHPFRATLEPDGQLSHWLRLSEPLLAEAGVAPGQTVRLEVAPVAEEPEPGVPADLAAALAASPEAEANWQQTTTLARLDWIHWISSAKQAKTRIKRVQDACAMLAEGKKRVCCFDTSGFYSKAFKAPQAAD</sequence>
<proteinExistence type="predicted"/>
<dbReference type="Pfam" id="PF13376">
    <property type="entry name" value="OmdA"/>
    <property type="match status" value="1"/>
</dbReference>
<dbReference type="InterPro" id="IPR037079">
    <property type="entry name" value="AF2212/PG0164-like_sf"/>
</dbReference>
<evidence type="ECO:0000313" key="1">
    <source>
        <dbReference type="EMBL" id="EKE75500.1"/>
    </source>
</evidence>